<name>A0A0C3DS98_OIDMZ</name>
<evidence type="ECO:0000313" key="6">
    <source>
        <dbReference type="EMBL" id="KIN04938.1"/>
    </source>
</evidence>
<sequence length="434" mass="49301">MSKYMNLNVSCPGYEGYLNDQVAVLPEILQDAGYYTIMSGKWHLGLTMDGTPYARGFDRFTFPEDFYSSDYYTTRLIDFLKGHKTDAKKSDAPFFAFLPFTAPHWPLQAPAEVVKQYNGIYDEGPDVLREKRLENQVKLGLLPADVEPHPVVAETKEWLEMQQDERKWSAKTMEVFAMVDRMDYNIGRVIKYLEETGEIDNTFILFMSDNGAEGAVREAIPMTGEVIKKSIHKHYNNDLEKLGNGDSFVWYGPPWARASTAPSAMHKGYVTEGGIRCPAIIHYPELSTNTARITRAFTTVMDILPTILDSAGVPQPNGKFCGREVVPIKGKSWIPHLLGKAAKVHDEETVTGWELFFNQAVRKGKYKAVFTPKPKGPEKWQLFDLEKDMGEVHGLASEKPEVLDELVKHWIIYVVEFGVFLKEDLEPNYVLPKQ</sequence>
<dbReference type="EMBL" id="KN832872">
    <property type="protein sequence ID" value="KIN04938.1"/>
    <property type="molecule type" value="Genomic_DNA"/>
</dbReference>
<dbReference type="Pfam" id="PF00884">
    <property type="entry name" value="Sulfatase"/>
    <property type="match status" value="1"/>
</dbReference>
<dbReference type="PANTHER" id="PTHR42693:SF33">
    <property type="entry name" value="ARYLSULFATASE"/>
    <property type="match status" value="1"/>
</dbReference>
<dbReference type="STRING" id="913774.A0A0C3DS98"/>
<dbReference type="InterPro" id="IPR024607">
    <property type="entry name" value="Sulfatase_CS"/>
</dbReference>
<dbReference type="OrthoDB" id="103349at2759"/>
<evidence type="ECO:0000313" key="7">
    <source>
        <dbReference type="Proteomes" id="UP000054321"/>
    </source>
</evidence>
<dbReference type="Proteomes" id="UP000054321">
    <property type="component" value="Unassembled WGS sequence"/>
</dbReference>
<dbReference type="Gene3D" id="3.40.720.10">
    <property type="entry name" value="Alkaline Phosphatase, subunit A"/>
    <property type="match status" value="1"/>
</dbReference>
<comment type="similarity">
    <text evidence="1">Belongs to the sulfatase family.</text>
</comment>
<keyword evidence="3" id="KW-0378">Hydrolase</keyword>
<proteinExistence type="inferred from homology"/>
<dbReference type="HOGENOM" id="CLU_006332_11_1_1"/>
<keyword evidence="2" id="KW-0479">Metal-binding</keyword>
<evidence type="ECO:0000256" key="2">
    <source>
        <dbReference type="ARBA" id="ARBA00022723"/>
    </source>
</evidence>
<dbReference type="AlphaFoldDB" id="A0A0C3DS98"/>
<dbReference type="SUPFAM" id="SSF53649">
    <property type="entry name" value="Alkaline phosphatase-like"/>
    <property type="match status" value="1"/>
</dbReference>
<reference evidence="7" key="2">
    <citation type="submission" date="2015-01" db="EMBL/GenBank/DDBJ databases">
        <title>Evolutionary Origins and Diversification of the Mycorrhizal Mutualists.</title>
        <authorList>
            <consortium name="DOE Joint Genome Institute"/>
            <consortium name="Mycorrhizal Genomics Consortium"/>
            <person name="Kohler A."/>
            <person name="Kuo A."/>
            <person name="Nagy L.G."/>
            <person name="Floudas D."/>
            <person name="Copeland A."/>
            <person name="Barry K.W."/>
            <person name="Cichocki N."/>
            <person name="Veneault-Fourrey C."/>
            <person name="LaButti K."/>
            <person name="Lindquist E.A."/>
            <person name="Lipzen A."/>
            <person name="Lundell T."/>
            <person name="Morin E."/>
            <person name="Murat C."/>
            <person name="Riley R."/>
            <person name="Ohm R."/>
            <person name="Sun H."/>
            <person name="Tunlid A."/>
            <person name="Henrissat B."/>
            <person name="Grigoriev I.V."/>
            <person name="Hibbett D.S."/>
            <person name="Martin F."/>
        </authorList>
    </citation>
    <scope>NUCLEOTIDE SEQUENCE [LARGE SCALE GENOMIC DNA]</scope>
    <source>
        <strain evidence="7">Zn</strain>
    </source>
</reference>
<accession>A0A0C3DS98</accession>
<feature type="domain" description="Sulfatase N-terminal" evidence="5">
    <location>
        <begin position="16"/>
        <end position="313"/>
    </location>
</feature>
<dbReference type="GO" id="GO:0046872">
    <property type="term" value="F:metal ion binding"/>
    <property type="evidence" value="ECO:0007669"/>
    <property type="project" value="UniProtKB-KW"/>
</dbReference>
<dbReference type="InterPro" id="IPR050738">
    <property type="entry name" value="Sulfatase"/>
</dbReference>
<evidence type="ECO:0000256" key="4">
    <source>
        <dbReference type="ARBA" id="ARBA00022837"/>
    </source>
</evidence>
<protein>
    <recommendedName>
        <fullName evidence="5">Sulfatase N-terminal domain-containing protein</fullName>
    </recommendedName>
</protein>
<dbReference type="InterPro" id="IPR017850">
    <property type="entry name" value="Alkaline_phosphatase_core_sf"/>
</dbReference>
<gene>
    <name evidence="6" type="ORF">OIDMADRAFT_39394</name>
</gene>
<keyword evidence="7" id="KW-1185">Reference proteome</keyword>
<dbReference type="InParanoid" id="A0A0C3DS98"/>
<evidence type="ECO:0000259" key="5">
    <source>
        <dbReference type="Pfam" id="PF00884"/>
    </source>
</evidence>
<evidence type="ECO:0000256" key="1">
    <source>
        <dbReference type="ARBA" id="ARBA00008779"/>
    </source>
</evidence>
<reference evidence="6 7" key="1">
    <citation type="submission" date="2014-04" db="EMBL/GenBank/DDBJ databases">
        <authorList>
            <consortium name="DOE Joint Genome Institute"/>
            <person name="Kuo A."/>
            <person name="Martino E."/>
            <person name="Perotto S."/>
            <person name="Kohler A."/>
            <person name="Nagy L.G."/>
            <person name="Floudas D."/>
            <person name="Copeland A."/>
            <person name="Barry K.W."/>
            <person name="Cichocki N."/>
            <person name="Veneault-Fourrey C."/>
            <person name="LaButti K."/>
            <person name="Lindquist E.A."/>
            <person name="Lipzen A."/>
            <person name="Lundell T."/>
            <person name="Morin E."/>
            <person name="Murat C."/>
            <person name="Sun H."/>
            <person name="Tunlid A."/>
            <person name="Henrissat B."/>
            <person name="Grigoriev I.V."/>
            <person name="Hibbett D.S."/>
            <person name="Martin F."/>
            <person name="Nordberg H.P."/>
            <person name="Cantor M.N."/>
            <person name="Hua S.X."/>
        </authorList>
    </citation>
    <scope>NUCLEOTIDE SEQUENCE [LARGE SCALE GENOMIC DNA]</scope>
    <source>
        <strain evidence="6 7">Zn</strain>
    </source>
</reference>
<organism evidence="6 7">
    <name type="scientific">Oidiodendron maius (strain Zn)</name>
    <dbReference type="NCBI Taxonomy" id="913774"/>
    <lineage>
        <taxon>Eukaryota</taxon>
        <taxon>Fungi</taxon>
        <taxon>Dikarya</taxon>
        <taxon>Ascomycota</taxon>
        <taxon>Pezizomycotina</taxon>
        <taxon>Leotiomycetes</taxon>
        <taxon>Leotiomycetes incertae sedis</taxon>
        <taxon>Myxotrichaceae</taxon>
        <taxon>Oidiodendron</taxon>
    </lineage>
</organism>
<evidence type="ECO:0000256" key="3">
    <source>
        <dbReference type="ARBA" id="ARBA00022801"/>
    </source>
</evidence>
<dbReference type="InterPro" id="IPR000917">
    <property type="entry name" value="Sulfatase_N"/>
</dbReference>
<dbReference type="Gene3D" id="3.30.1120.10">
    <property type="match status" value="1"/>
</dbReference>
<dbReference type="PROSITE" id="PS00149">
    <property type="entry name" value="SULFATASE_2"/>
    <property type="match status" value="1"/>
</dbReference>
<keyword evidence="4" id="KW-0106">Calcium</keyword>
<dbReference type="GO" id="GO:0004065">
    <property type="term" value="F:arylsulfatase activity"/>
    <property type="evidence" value="ECO:0007669"/>
    <property type="project" value="TreeGrafter"/>
</dbReference>
<dbReference type="PANTHER" id="PTHR42693">
    <property type="entry name" value="ARYLSULFATASE FAMILY MEMBER"/>
    <property type="match status" value="1"/>
</dbReference>